<feature type="region of interest" description="Disordered" evidence="1">
    <location>
        <begin position="432"/>
        <end position="452"/>
    </location>
</feature>
<dbReference type="InterPro" id="IPR036397">
    <property type="entry name" value="RNaseH_sf"/>
</dbReference>
<name>A0ABQ9IIQ2_9NEOP</name>
<reference evidence="2 3" key="1">
    <citation type="submission" date="2023-02" db="EMBL/GenBank/DDBJ databases">
        <title>LHISI_Scaffold_Assembly.</title>
        <authorList>
            <person name="Stuart O.P."/>
            <person name="Cleave R."/>
            <person name="Magrath M.J.L."/>
            <person name="Mikheyev A.S."/>
        </authorList>
    </citation>
    <scope>NUCLEOTIDE SEQUENCE [LARGE SCALE GENOMIC DNA]</scope>
    <source>
        <strain evidence="2">Daus_M_001</strain>
        <tissue evidence="2">Leg muscle</tissue>
    </source>
</reference>
<dbReference type="Proteomes" id="UP001159363">
    <property type="component" value="Chromosome 1"/>
</dbReference>
<evidence type="ECO:0000313" key="3">
    <source>
        <dbReference type="Proteomes" id="UP001159363"/>
    </source>
</evidence>
<dbReference type="EMBL" id="JARBHB010000001">
    <property type="protein sequence ID" value="KAJ8896536.1"/>
    <property type="molecule type" value="Genomic_DNA"/>
</dbReference>
<proteinExistence type="predicted"/>
<gene>
    <name evidence="2" type="ORF">PR048_001880</name>
</gene>
<sequence>MFPSRDYSKHALSMRSYPMVFAYAYLMSQHTLFKCDAIRYSVLSTIVYDVIAGPSVRNISASSSSSIYTPSSIGKPNGFGKLLFREEAEWAIEKLECIVEGFWAARIIEVLRADEAEVRLVCSSARMQGRGKREFPEKTPRPVASFGTVPRLRCDDDLLTSPPIKVITQLRLRRVKEAGWGKRQEKGRETRVFIEVGSVSSVVRGTPCAQISNDSSCVETRYLRVLRFESSEPSYILLAAKRCWDVAIACARFQLTNENSDGRQTDATDGCEPTFRSDITYRSDSRATRQNACQSQGIMNGSVKYENGTSSQWRRDNSRIVRLDDVLQPPISRQLGSSSQRWNTPTLKTLSQKWLGSNGEVVTPLASHRREEGFDSRRGRPPNLGKRSPAKRRFHELLTMEAILLEWRVERYGGLLTLRSSEPMRVIEVSMEQSRNEGAGESGHPPEKNPPINGILRFPPQPRYRQPGAKPAISLIQQRASEISRLREVKCQRDRFPRRPTSTLGCLDCDYIQGDLLFNTTKLGSGKDDSALRIKRAIAATRRALKLHAIFSLCFVHEQVVVSFGLTCLLAHDKATPSIFLNARCHVCTGNIKIKALRSTVDNAVAVQSHFMTVPGGDVYLANLCNAHSMGYGSRRPTRVLVLTAQHRAQRLTWVREITHWILENWKHVACCQQGTVQASGGSVMVWGVFTWYGLDLLVRVPKNLNGNCCKTILSGHLQPFMDFSFNDYEGMFPRHEPNPALWDVVERAIRTQDPAPRNTRKLWAAIHKAWLNISLEVFRPLVESMPRQVTAPAKVKIPLPPPLNPDHSNISGDREANSGFHFRKVSIVCLVCTLHAARREYCTPAQSLVRSDDTALVMYGNAAPIAPPLLSIKSRKYIQKAMRRIAKIILHKAAEHTTCTQVDTKQGFQKCQFYREQPIRIVICIFLGLRLAQLVNNRSSFGAPGSNPGREFPDRVGVRFMCYGVGVFSRLSCFPPPASFRCVCYLYSEVSMEQSWNEKVGETGDTRENPPASGIDWHDSNMRKFGGDSGGKQTRFA</sequence>
<accession>A0ABQ9IIQ2</accession>
<feature type="compositionally biased region" description="Basic and acidic residues" evidence="1">
    <location>
        <begin position="1000"/>
        <end position="1009"/>
    </location>
</feature>
<evidence type="ECO:0000256" key="1">
    <source>
        <dbReference type="SAM" id="MobiDB-lite"/>
    </source>
</evidence>
<feature type="region of interest" description="Disordered" evidence="1">
    <location>
        <begin position="999"/>
        <end position="1038"/>
    </location>
</feature>
<dbReference type="Gene3D" id="3.30.420.10">
    <property type="entry name" value="Ribonuclease H-like superfamily/Ribonuclease H"/>
    <property type="match status" value="1"/>
</dbReference>
<comment type="caution">
    <text evidence="2">The sequence shown here is derived from an EMBL/GenBank/DDBJ whole genome shotgun (WGS) entry which is preliminary data.</text>
</comment>
<evidence type="ECO:0000313" key="2">
    <source>
        <dbReference type="EMBL" id="KAJ8896536.1"/>
    </source>
</evidence>
<feature type="compositionally biased region" description="Basic and acidic residues" evidence="1">
    <location>
        <begin position="368"/>
        <end position="378"/>
    </location>
</feature>
<organism evidence="2 3">
    <name type="scientific">Dryococelus australis</name>
    <dbReference type="NCBI Taxonomy" id="614101"/>
    <lineage>
        <taxon>Eukaryota</taxon>
        <taxon>Metazoa</taxon>
        <taxon>Ecdysozoa</taxon>
        <taxon>Arthropoda</taxon>
        <taxon>Hexapoda</taxon>
        <taxon>Insecta</taxon>
        <taxon>Pterygota</taxon>
        <taxon>Neoptera</taxon>
        <taxon>Polyneoptera</taxon>
        <taxon>Phasmatodea</taxon>
        <taxon>Verophasmatodea</taxon>
        <taxon>Anareolatae</taxon>
        <taxon>Phasmatidae</taxon>
        <taxon>Eurycanthinae</taxon>
        <taxon>Dryococelus</taxon>
    </lineage>
</organism>
<feature type="compositionally biased region" description="Basic and acidic residues" evidence="1">
    <location>
        <begin position="1017"/>
        <end position="1027"/>
    </location>
</feature>
<keyword evidence="3" id="KW-1185">Reference proteome</keyword>
<feature type="region of interest" description="Disordered" evidence="1">
    <location>
        <begin position="367"/>
        <end position="388"/>
    </location>
</feature>
<protein>
    <submittedName>
        <fullName evidence="2">Uncharacterized protein</fullName>
    </submittedName>
</protein>